<dbReference type="EMBL" id="RDQH01000341">
    <property type="protein sequence ID" value="RXH74242.1"/>
    <property type="molecule type" value="Genomic_DNA"/>
</dbReference>
<evidence type="ECO:0000313" key="2">
    <source>
        <dbReference type="EMBL" id="RXH74242.1"/>
    </source>
</evidence>
<dbReference type="Gene3D" id="1.20.1280.50">
    <property type="match status" value="1"/>
</dbReference>
<sequence length="67" mass="7612">METINNEETVTESGSDWAELTQECLINILGRLTLEHRWIGAMLVCKSWLLACKEPCLNSAFDLEPPF</sequence>
<dbReference type="SUPFAM" id="SSF81383">
    <property type="entry name" value="F-box domain"/>
    <property type="match status" value="1"/>
</dbReference>
<dbReference type="InterPro" id="IPR001810">
    <property type="entry name" value="F-box_dom"/>
</dbReference>
<organism evidence="2 3">
    <name type="scientific">Malus domestica</name>
    <name type="common">Apple</name>
    <name type="synonym">Pyrus malus</name>
    <dbReference type="NCBI Taxonomy" id="3750"/>
    <lineage>
        <taxon>Eukaryota</taxon>
        <taxon>Viridiplantae</taxon>
        <taxon>Streptophyta</taxon>
        <taxon>Embryophyta</taxon>
        <taxon>Tracheophyta</taxon>
        <taxon>Spermatophyta</taxon>
        <taxon>Magnoliopsida</taxon>
        <taxon>eudicotyledons</taxon>
        <taxon>Gunneridae</taxon>
        <taxon>Pentapetalae</taxon>
        <taxon>rosids</taxon>
        <taxon>fabids</taxon>
        <taxon>Rosales</taxon>
        <taxon>Rosaceae</taxon>
        <taxon>Amygdaloideae</taxon>
        <taxon>Maleae</taxon>
        <taxon>Malus</taxon>
    </lineage>
</organism>
<dbReference type="AlphaFoldDB" id="A0A498HW55"/>
<gene>
    <name evidence="2" type="ORF">DVH24_028963</name>
</gene>
<dbReference type="InterPro" id="IPR036047">
    <property type="entry name" value="F-box-like_dom_sf"/>
</dbReference>
<evidence type="ECO:0000259" key="1">
    <source>
        <dbReference type="Pfam" id="PF00646"/>
    </source>
</evidence>
<dbReference type="STRING" id="3750.A0A498HW55"/>
<reference evidence="2 3" key="1">
    <citation type="submission" date="2018-10" db="EMBL/GenBank/DDBJ databases">
        <title>A high-quality apple genome assembly.</title>
        <authorList>
            <person name="Hu J."/>
        </authorList>
    </citation>
    <scope>NUCLEOTIDE SEQUENCE [LARGE SCALE GENOMIC DNA]</scope>
    <source>
        <strain evidence="3">cv. HFTH1</strain>
        <tissue evidence="2">Young leaf</tissue>
    </source>
</reference>
<comment type="caution">
    <text evidence="2">The sequence shown here is derived from an EMBL/GenBank/DDBJ whole genome shotgun (WGS) entry which is preliminary data.</text>
</comment>
<protein>
    <recommendedName>
        <fullName evidence="1">F-box domain-containing protein</fullName>
    </recommendedName>
</protein>
<dbReference type="Proteomes" id="UP000290289">
    <property type="component" value="Chromosome 15"/>
</dbReference>
<accession>A0A498HW55</accession>
<name>A0A498HW55_MALDO</name>
<proteinExistence type="predicted"/>
<evidence type="ECO:0000313" key="3">
    <source>
        <dbReference type="Proteomes" id="UP000290289"/>
    </source>
</evidence>
<keyword evidence="3" id="KW-1185">Reference proteome</keyword>
<feature type="domain" description="F-box" evidence="1">
    <location>
        <begin position="17"/>
        <end position="57"/>
    </location>
</feature>
<dbReference type="Pfam" id="PF00646">
    <property type="entry name" value="F-box"/>
    <property type="match status" value="1"/>
</dbReference>